<evidence type="ECO:0000256" key="5">
    <source>
        <dbReference type="RuleBase" id="RU362125"/>
    </source>
</evidence>
<keyword evidence="5" id="KW-0560">Oxidoreductase</keyword>
<dbReference type="InterPro" id="IPR037069">
    <property type="entry name" value="AcylCoA_DH/ox_N_sf"/>
</dbReference>
<dbReference type="InterPro" id="IPR009100">
    <property type="entry name" value="AcylCoA_DH/oxidase_NM_dom_sf"/>
</dbReference>
<organism evidence="8">
    <name type="scientific">uncultured bacterium AZ_40</name>
    <dbReference type="NCBI Taxonomy" id="1630016"/>
    <lineage>
        <taxon>Bacteria</taxon>
        <taxon>environmental samples</taxon>
    </lineage>
</organism>
<evidence type="ECO:0000256" key="1">
    <source>
        <dbReference type="ARBA" id="ARBA00001974"/>
    </source>
</evidence>
<dbReference type="GO" id="GO:0050660">
    <property type="term" value="F:flavin adenine dinucleotide binding"/>
    <property type="evidence" value="ECO:0007669"/>
    <property type="project" value="InterPro"/>
</dbReference>
<dbReference type="AlphaFoldDB" id="A0A0E3GLW8"/>
<dbReference type="InterPro" id="IPR036250">
    <property type="entry name" value="AcylCo_DH-like_C"/>
</dbReference>
<evidence type="ECO:0000256" key="4">
    <source>
        <dbReference type="ARBA" id="ARBA00022827"/>
    </source>
</evidence>
<dbReference type="Gene3D" id="2.40.110.10">
    <property type="entry name" value="Butyryl-CoA Dehydrogenase, subunit A, domain 2"/>
    <property type="match status" value="1"/>
</dbReference>
<dbReference type="GO" id="GO:0003995">
    <property type="term" value="F:acyl-CoA dehydrogenase activity"/>
    <property type="evidence" value="ECO:0007669"/>
    <property type="project" value="TreeGrafter"/>
</dbReference>
<feature type="domain" description="Acyl-CoA dehydrogenase/oxidase C-terminal" evidence="6">
    <location>
        <begin position="286"/>
        <end position="417"/>
    </location>
</feature>
<dbReference type="CDD" id="cd00567">
    <property type="entry name" value="ACAD"/>
    <property type="match status" value="1"/>
</dbReference>
<evidence type="ECO:0000259" key="7">
    <source>
        <dbReference type="Pfam" id="PF02770"/>
    </source>
</evidence>
<sequence>MTQGRLRTGTSDEELLRDADVPSFVAGLHAGRVRWDLIHPFPEQDPEDRLIGDRAVAEMTGLLRERIDPITAEADRRLPDGLVDVLRTSGLLKLGAPRELGGHDLSPYNVFRTLCAALSWSAAVGQTLSVDNSVGVGAYLPALPAGPLRDWVRERVAASVVSCTADTEPIGAHNKERRTVAVPTGDGSAYLLTGEKIFVANAPIADVIVTTATLGDQLRLFFVDAHDPGVQVKARHDFVGLAGFPNGNLRYDAVRVPRERMLPEERHDGRLTPTTTRMVVRGRMYLVVAPSLAFARLAVHCARDFARRRSIDGRPLAGYDEVQRQVAESLADTFAIAALAEWCLLAERSRPANPLYEQLAAKNIASVACGRVVDRTMSLFGAEGLETAASKARRGAVPLPVERVYRDARVMRINGGVDFQLDNWAGQYLLASHYSPPDGAAAAPVDLASLPGVRLSARNLAHADRVVTDAARLAQTCRDLVRRYPDSAALFERERVVILLSLVLNELLAMALVLARAASLDAAAGLADVYCTAAADRLDDWWRRLAAADETSGADHAAVTDHWLHGDALEFLTADLVPPVAR</sequence>
<protein>
    <submittedName>
        <fullName evidence="8">Acyl-CoA dehydrogenase</fullName>
    </submittedName>
</protein>
<dbReference type="Pfam" id="PF02770">
    <property type="entry name" value="Acyl-CoA_dh_M"/>
    <property type="match status" value="1"/>
</dbReference>
<comment type="cofactor">
    <cofactor evidence="1 5">
        <name>FAD</name>
        <dbReference type="ChEBI" id="CHEBI:57692"/>
    </cofactor>
</comment>
<evidence type="ECO:0000256" key="2">
    <source>
        <dbReference type="ARBA" id="ARBA00009347"/>
    </source>
</evidence>
<comment type="similarity">
    <text evidence="2 5">Belongs to the acyl-CoA dehydrogenase family.</text>
</comment>
<accession>A0A0E3GLW8</accession>
<dbReference type="EMBL" id="KP830095">
    <property type="protein sequence ID" value="AKA59477.1"/>
    <property type="molecule type" value="Genomic_DNA"/>
</dbReference>
<proteinExistence type="inferred from homology"/>
<evidence type="ECO:0000313" key="8">
    <source>
        <dbReference type="EMBL" id="AKA59477.1"/>
    </source>
</evidence>
<dbReference type="InterPro" id="IPR046373">
    <property type="entry name" value="Acyl-CoA_Oxase/DH_mid-dom_sf"/>
</dbReference>
<dbReference type="Gene3D" id="1.10.540.10">
    <property type="entry name" value="Acyl-CoA dehydrogenase/oxidase, N-terminal domain"/>
    <property type="match status" value="1"/>
</dbReference>
<dbReference type="Pfam" id="PF00441">
    <property type="entry name" value="Acyl-CoA_dh_1"/>
    <property type="match status" value="1"/>
</dbReference>
<feature type="domain" description="Acyl-CoA oxidase/dehydrogenase middle" evidence="7">
    <location>
        <begin position="163"/>
        <end position="254"/>
    </location>
</feature>
<dbReference type="PANTHER" id="PTHR43884">
    <property type="entry name" value="ACYL-COA DEHYDROGENASE"/>
    <property type="match status" value="1"/>
</dbReference>
<keyword evidence="3 5" id="KW-0285">Flavoprotein</keyword>
<dbReference type="Gene3D" id="1.20.140.10">
    <property type="entry name" value="Butyryl-CoA Dehydrogenase, subunit A, domain 3"/>
    <property type="match status" value="1"/>
</dbReference>
<dbReference type="PANTHER" id="PTHR43884:SF40">
    <property type="entry name" value="ACYL-COA DEHYDROGENASE"/>
    <property type="match status" value="1"/>
</dbReference>
<dbReference type="InterPro" id="IPR009075">
    <property type="entry name" value="AcylCo_DH/oxidase_C"/>
</dbReference>
<dbReference type="InterPro" id="IPR006091">
    <property type="entry name" value="Acyl-CoA_Oxase/DH_mid-dom"/>
</dbReference>
<dbReference type="SUPFAM" id="SSF56645">
    <property type="entry name" value="Acyl-CoA dehydrogenase NM domain-like"/>
    <property type="match status" value="1"/>
</dbReference>
<keyword evidence="4 5" id="KW-0274">FAD</keyword>
<evidence type="ECO:0000259" key="6">
    <source>
        <dbReference type="Pfam" id="PF00441"/>
    </source>
</evidence>
<name>A0A0E3GLW8_9BACT</name>
<dbReference type="SUPFAM" id="SSF47203">
    <property type="entry name" value="Acyl-CoA dehydrogenase C-terminal domain-like"/>
    <property type="match status" value="1"/>
</dbReference>
<reference evidence="8" key="1">
    <citation type="journal article" date="2015" name="Proc. Natl. Acad. Sci. U.S.A.">
        <title>Multiplexed metagenome mining using short DNA sequence tags facilitates targeted discovery of epoxyketone proteasome inhibitors.</title>
        <authorList>
            <person name="Owen J.G."/>
            <person name="Charlop-Powers Z."/>
            <person name="Smith A.G."/>
            <person name="Ternei M.A."/>
            <person name="Calle P.Y."/>
            <person name="Reddy B.V."/>
            <person name="Montiel D."/>
            <person name="Brady S.F."/>
        </authorList>
    </citation>
    <scope>NUCLEOTIDE SEQUENCE</scope>
</reference>
<evidence type="ECO:0000256" key="3">
    <source>
        <dbReference type="ARBA" id="ARBA00022630"/>
    </source>
</evidence>